<evidence type="ECO:0000313" key="1">
    <source>
        <dbReference type="EMBL" id="KAF2899791.1"/>
    </source>
</evidence>
<dbReference type="AlphaFoldDB" id="A0A8K0GHT2"/>
<comment type="caution">
    <text evidence="1">The sequence shown here is derived from an EMBL/GenBank/DDBJ whole genome shotgun (WGS) entry which is preliminary data.</text>
</comment>
<keyword evidence="2" id="KW-1185">Reference proteome</keyword>
<organism evidence="1 2">
    <name type="scientific">Ignelater luminosus</name>
    <name type="common">Cucubano</name>
    <name type="synonym">Pyrophorus luminosus</name>
    <dbReference type="NCBI Taxonomy" id="2038154"/>
    <lineage>
        <taxon>Eukaryota</taxon>
        <taxon>Metazoa</taxon>
        <taxon>Ecdysozoa</taxon>
        <taxon>Arthropoda</taxon>
        <taxon>Hexapoda</taxon>
        <taxon>Insecta</taxon>
        <taxon>Pterygota</taxon>
        <taxon>Neoptera</taxon>
        <taxon>Endopterygota</taxon>
        <taxon>Coleoptera</taxon>
        <taxon>Polyphaga</taxon>
        <taxon>Elateriformia</taxon>
        <taxon>Elateroidea</taxon>
        <taxon>Elateridae</taxon>
        <taxon>Agrypninae</taxon>
        <taxon>Pyrophorini</taxon>
        <taxon>Ignelater</taxon>
    </lineage>
</organism>
<proteinExistence type="predicted"/>
<dbReference type="Proteomes" id="UP000801492">
    <property type="component" value="Unassembled WGS sequence"/>
</dbReference>
<protein>
    <submittedName>
        <fullName evidence="1">Uncharacterized protein</fullName>
    </submittedName>
</protein>
<gene>
    <name evidence="1" type="ORF">ILUMI_06389</name>
</gene>
<name>A0A8K0GHT2_IGNLU</name>
<evidence type="ECO:0000313" key="2">
    <source>
        <dbReference type="Proteomes" id="UP000801492"/>
    </source>
</evidence>
<sequence>MIVFVDDLAANLHYSTIVWFTGFALKLFQIYNWKRNAPFHLCSVWLFWSVVHYRHHVGYSISYVTNNDNEACEESVCLFVIYYNYMKLMVDLYKFKQTTYHTFIFRLRN</sequence>
<dbReference type="EMBL" id="VTPC01002632">
    <property type="protein sequence ID" value="KAF2899791.1"/>
    <property type="molecule type" value="Genomic_DNA"/>
</dbReference>
<accession>A0A8K0GHT2</accession>
<reference evidence="1" key="1">
    <citation type="submission" date="2019-08" db="EMBL/GenBank/DDBJ databases">
        <title>The genome of the North American firefly Photinus pyralis.</title>
        <authorList>
            <consortium name="Photinus pyralis genome working group"/>
            <person name="Fallon T.R."/>
            <person name="Sander Lower S.E."/>
            <person name="Weng J.-K."/>
        </authorList>
    </citation>
    <scope>NUCLEOTIDE SEQUENCE</scope>
    <source>
        <strain evidence="1">TRF0915ILg1</strain>
        <tissue evidence="1">Whole body</tissue>
    </source>
</reference>